<evidence type="ECO:0000313" key="5">
    <source>
        <dbReference type="EMBL" id="KAH7550490.1"/>
    </source>
</evidence>
<feature type="compositionally biased region" description="Basic and acidic residues" evidence="2">
    <location>
        <begin position="945"/>
        <end position="955"/>
    </location>
</feature>
<feature type="compositionally biased region" description="Polar residues" evidence="2">
    <location>
        <begin position="1583"/>
        <end position="1596"/>
    </location>
</feature>
<name>A0ABQ8H995_9ROSI</name>
<feature type="compositionally biased region" description="Polar residues" evidence="2">
    <location>
        <begin position="1045"/>
        <end position="1064"/>
    </location>
</feature>
<feature type="region of interest" description="Disordered" evidence="2">
    <location>
        <begin position="1266"/>
        <end position="1691"/>
    </location>
</feature>
<feature type="region of interest" description="Disordered" evidence="2">
    <location>
        <begin position="1128"/>
        <end position="1177"/>
    </location>
</feature>
<sequence length="1691" mass="183021">MLLKSLATILHAMCSYSFFFFFFDIEIWGFLSLGVVYEPVSIMVFVFGFLGIDRWASSRRGGMTVLGKVAVPKPINLPSQKLENHGLDPTVEIVPKGTLSWGSRSSSSASNPWGSSTLSPNAADGTGSPSHLSGRPSSGGSGTRPSTGSSDRAHESTSNAWSSSSRPSSASGALTSNQTSVASLRPRSAEPRPGSSQLSRFAEPASENPVAWGSAGTAERLGVSSSKNDGFSLTSGDFPTLGSEKDNGGQNTESQVPIKLPAFFFKFQFFVDHGSHSRPGSSSGGVAPVKDRTGTSLIGDVSVNENVKSGNTNSWRREGNPYNEDGVRPNVEKWQADPPGPQTYPNAGMPPQHYDAWHGPPMNNHPGGVWYRGPPAGPPYGSPVPPGGFHMEPFHFYRPQIPPAALANPQPVPPPGAGPRAHHPKTGDMYRPHMPDAYMRPGMPIRPGFYPGPVPYEGYYGPPMGYHNSNERDIPFMGVAAGPSSYNRYASQNAHDSGNSHNRSSGYGPNGKGLATEQVESGHPGDGRGPYRVLLKQHDGWDGKDEERKWEDTDKTNAPHIEKGDQLRTSPWQNDRRGDYRKDEEIGLRKKVCGEKASFPTSDHEGGSSSVPVKVKLPESKRNAKAFDDIAVKAAEHVAAAAPEIPAAARGSSLIQKIEGLNAKARASDGRHDVLSASSREEQKNKSQVFIAEANHSTNEAATGSVYFGRNNATRINNPVACEGVSAGDKGIESTAASGSVVSRRSIHGMHGRTDHRGKGRFNSQEADGWRKKSSGADSSSLISAAHSESSNIQVQDHTHEDTSEKSGSYCQGKDGEEPMPPMSDTSDSEAQRDKMRELAMQRVKQRQKEEEERAKDQKAKALAKLEELNRRTQAAEGLTQKSEVPSGSIMNKQEEYQFLAESTMVASKCGTASSVLASNSNVAHISDSGTGRVEKSTVLSNEPLIERPKSAHEEPLGMHKINESLTVKHDRNDADAVHRNNASQVFDGSAGKQKRVGYKQKQNTPLEKNTTEKLITAGATDALKGHTDVIVNDPSSHEVVANETAASCESSLPVNPNVVTESSMHQRKRNNKSGKKHKMDEASSATTASLPLVALTENNVKNTSGESGEIKATESKLYLGSVAALTDPKDANQSSEQRLSSPNEENHGRANNQWKSQHSRRMPKNGQASKSAEKFHTSDAVIWAPVRTQNKAEVTGEASQKSVVEASSVKSDYQVLSNSRNKRAEMERYIPKPVAKEMAQQGSNQQHLTVPLVEQTILDEIVGRTDAGSQGSESGEHARIASGKVGVSMESRNGDNRQNKPGKVHGSWRQRTSTESTIVQSLQDGQSSNGQSSNAGKNLQKSIEHQQPQKPVVSSGKEQPKYSDDWGASDGWNIPESSETAVPHTVPVVKDQGGIARGKRHQFKGHKGAGNNHDHDHKKINSGDTDKIHVPSSVPLPEMSHTDLLSASKENRASGDRSTSHWQPKSQAFSASNQRGSRPNGGQNVGADVVRANRKDSMPQAELPPPPQPEKEINQGMSQPHHGQSASQTNVEEAQNFGNQEPKRERKMTSVKGRPHSPNQGPGSVVETAPQSNMDIRHEQHTSSGFRRNGNQNSRFGRGNESRGDWISSGQDNKQHNQPINRERQRQNSHYEYQPVGPYNNNRANNYEGARDAPNNASGRYRERGQSHSRRGGGNFHGRPSGTVRADGYD</sequence>
<comment type="caution">
    <text evidence="5">The sequence shown here is derived from an EMBL/GenBank/DDBJ whole genome shotgun (WGS) entry which is preliminary data.</text>
</comment>
<evidence type="ECO:0000313" key="6">
    <source>
        <dbReference type="Proteomes" id="UP000827721"/>
    </source>
</evidence>
<feature type="compositionally biased region" description="Polar residues" evidence="2">
    <location>
        <begin position="303"/>
        <end position="314"/>
    </location>
</feature>
<feature type="compositionally biased region" description="Polar residues" evidence="2">
    <location>
        <begin position="1132"/>
        <end position="1157"/>
    </location>
</feature>
<feature type="region of interest" description="Disordered" evidence="2">
    <location>
        <begin position="924"/>
        <end position="955"/>
    </location>
</feature>
<feature type="transmembrane region" description="Helical" evidence="3">
    <location>
        <begin position="30"/>
        <end position="52"/>
    </location>
</feature>
<dbReference type="InterPro" id="IPR038808">
    <property type="entry name" value="MOS1-like"/>
</dbReference>
<feature type="compositionally biased region" description="Low complexity" evidence="2">
    <location>
        <begin position="143"/>
        <end position="176"/>
    </location>
</feature>
<proteinExistence type="predicted"/>
<feature type="region of interest" description="Disordered" evidence="2">
    <location>
        <begin position="275"/>
        <end position="330"/>
    </location>
</feature>
<dbReference type="Pfam" id="PF07001">
    <property type="entry name" value="BAT2_N"/>
    <property type="match status" value="1"/>
</dbReference>
<feature type="compositionally biased region" description="Basic and acidic residues" evidence="2">
    <location>
        <begin position="1450"/>
        <end position="1460"/>
    </location>
</feature>
<organism evidence="5 6">
    <name type="scientific">Xanthoceras sorbifolium</name>
    <dbReference type="NCBI Taxonomy" id="99658"/>
    <lineage>
        <taxon>Eukaryota</taxon>
        <taxon>Viridiplantae</taxon>
        <taxon>Streptophyta</taxon>
        <taxon>Embryophyta</taxon>
        <taxon>Tracheophyta</taxon>
        <taxon>Spermatophyta</taxon>
        <taxon>Magnoliopsida</taxon>
        <taxon>eudicotyledons</taxon>
        <taxon>Gunneridae</taxon>
        <taxon>Pentapetalae</taxon>
        <taxon>rosids</taxon>
        <taxon>malvids</taxon>
        <taxon>Sapindales</taxon>
        <taxon>Sapindaceae</taxon>
        <taxon>Xanthoceroideae</taxon>
        <taxon>Xanthoceras</taxon>
    </lineage>
</organism>
<feature type="compositionally biased region" description="Polar residues" evidence="2">
    <location>
        <begin position="1516"/>
        <end position="1540"/>
    </location>
</feature>
<keyword evidence="3" id="KW-0812">Transmembrane</keyword>
<feature type="compositionally biased region" description="Basic and acidic residues" evidence="2">
    <location>
        <begin position="847"/>
        <end position="861"/>
    </location>
</feature>
<feature type="compositionally biased region" description="Basic and acidic residues" evidence="2">
    <location>
        <begin position="315"/>
        <end position="330"/>
    </location>
</feature>
<feature type="compositionally biased region" description="Basic residues" evidence="2">
    <location>
        <begin position="1398"/>
        <end position="1408"/>
    </location>
</feature>
<dbReference type="PANTHER" id="PTHR34805:SF1">
    <property type="entry name" value="PROTEIN MODIFIER OF SNC1 1"/>
    <property type="match status" value="1"/>
</dbReference>
<feature type="compositionally biased region" description="Basic residues" evidence="2">
    <location>
        <begin position="1066"/>
        <end position="1078"/>
    </location>
</feature>
<feature type="region of interest" description="Disordered" evidence="2">
    <location>
        <begin position="487"/>
        <end position="583"/>
    </location>
</feature>
<gene>
    <name evidence="5" type="ORF">JRO89_XS13G0201500</name>
</gene>
<feature type="compositionally biased region" description="Polar residues" evidence="2">
    <location>
        <begin position="487"/>
        <end position="507"/>
    </location>
</feature>
<feature type="compositionally biased region" description="Basic and acidic residues" evidence="2">
    <location>
        <begin position="574"/>
        <end position="583"/>
    </location>
</feature>
<evidence type="ECO:0000256" key="2">
    <source>
        <dbReference type="SAM" id="MobiDB-lite"/>
    </source>
</evidence>
<feature type="domain" description="BAT2 N-terminal" evidence="4">
    <location>
        <begin position="58"/>
        <end position="180"/>
    </location>
</feature>
<evidence type="ECO:0000259" key="4">
    <source>
        <dbReference type="Pfam" id="PF07001"/>
    </source>
</evidence>
<dbReference type="PANTHER" id="PTHR34805">
    <property type="entry name" value="PROTEIN MODIFIER OF SNC1 1"/>
    <property type="match status" value="1"/>
</dbReference>
<dbReference type="Proteomes" id="UP000827721">
    <property type="component" value="Unassembled WGS sequence"/>
</dbReference>
<protein>
    <recommendedName>
        <fullName evidence="4">BAT2 N-terminal domain-containing protein</fullName>
    </recommendedName>
</protein>
<feature type="compositionally biased region" description="Low complexity" evidence="2">
    <location>
        <begin position="127"/>
        <end position="136"/>
    </location>
</feature>
<keyword evidence="3" id="KW-1133">Transmembrane helix</keyword>
<feature type="transmembrane region" description="Helical" evidence="3">
    <location>
        <begin position="6"/>
        <end position="23"/>
    </location>
</feature>
<feature type="region of interest" description="Disordered" evidence="2">
    <location>
        <begin position="1045"/>
        <end position="1091"/>
    </location>
</feature>
<feature type="region of interest" description="Disordered" evidence="2">
    <location>
        <begin position="99"/>
        <end position="254"/>
    </location>
</feature>
<feature type="compositionally biased region" description="Low complexity" evidence="2">
    <location>
        <begin position="100"/>
        <end position="116"/>
    </location>
</feature>
<dbReference type="EMBL" id="JAFEMO010000013">
    <property type="protein sequence ID" value="KAH7550490.1"/>
    <property type="molecule type" value="Genomic_DNA"/>
</dbReference>
<feature type="compositionally biased region" description="Basic and acidic residues" evidence="2">
    <location>
        <begin position="830"/>
        <end position="840"/>
    </location>
</feature>
<feature type="compositionally biased region" description="Polar residues" evidence="2">
    <location>
        <begin position="223"/>
        <end position="237"/>
    </location>
</feature>
<feature type="region of interest" description="Disordered" evidence="2">
    <location>
        <begin position="735"/>
        <end position="861"/>
    </location>
</feature>
<feature type="compositionally biased region" description="Polar residues" evidence="2">
    <location>
        <begin position="1461"/>
        <end position="1483"/>
    </location>
</feature>
<keyword evidence="6" id="KW-1185">Reference proteome</keyword>
<feature type="compositionally biased region" description="Low complexity" evidence="2">
    <location>
        <begin position="776"/>
        <end position="791"/>
    </location>
</feature>
<reference evidence="5 6" key="1">
    <citation type="submission" date="2021-02" db="EMBL/GenBank/DDBJ databases">
        <title>Plant Genome Project.</title>
        <authorList>
            <person name="Zhang R.-G."/>
        </authorList>
    </citation>
    <scope>NUCLEOTIDE SEQUENCE [LARGE SCALE GENOMIC DNA]</scope>
    <source>
        <tissue evidence="5">Leaves</tissue>
    </source>
</reference>
<dbReference type="InterPro" id="IPR009738">
    <property type="entry name" value="BAT2_N"/>
</dbReference>
<feature type="compositionally biased region" description="Polar residues" evidence="2">
    <location>
        <begin position="1609"/>
        <end position="1621"/>
    </location>
</feature>
<feature type="compositionally biased region" description="Polar residues" evidence="2">
    <location>
        <begin position="1310"/>
        <end position="1320"/>
    </location>
</feature>
<evidence type="ECO:0000256" key="1">
    <source>
        <dbReference type="ARBA" id="ARBA00022553"/>
    </source>
</evidence>
<feature type="compositionally biased region" description="Low complexity" evidence="2">
    <location>
        <begin position="1321"/>
        <end position="1339"/>
    </location>
</feature>
<keyword evidence="3" id="KW-0472">Membrane</keyword>
<evidence type="ECO:0000256" key="3">
    <source>
        <dbReference type="SAM" id="Phobius"/>
    </source>
</evidence>
<feature type="compositionally biased region" description="Polar residues" evidence="2">
    <location>
        <begin position="1340"/>
        <end position="1350"/>
    </location>
</feature>
<accession>A0ABQ8H995</accession>
<feature type="compositionally biased region" description="Basic and acidic residues" evidence="2">
    <location>
        <begin position="1413"/>
        <end position="1430"/>
    </location>
</feature>
<feature type="region of interest" description="Disordered" evidence="2">
    <location>
        <begin position="980"/>
        <end position="1001"/>
    </location>
</feature>
<feature type="compositionally biased region" description="Basic and acidic residues" evidence="2">
    <location>
        <begin position="536"/>
        <end position="566"/>
    </location>
</feature>
<keyword evidence="1" id="KW-0597">Phosphoprotein</keyword>